<evidence type="ECO:0000313" key="2">
    <source>
        <dbReference type="EMBL" id="GAC20316.1"/>
    </source>
</evidence>
<sequence>MPKRTNDFQKLVLAINNHFASESAKVTESAMLFDPESEQDREIDILIEDEIGGYHLKVGVECTAIGRPLTVGKLAELVDKHKNVGINKTVIVSRSGFAGSAQKKAEKLGVELIAYEAAMEKDWPLDFKVMSNIKPVHVSCELMPDLPLALAKESSLDGFTNGEDYTVVEHHKPVSQFLFELLSSKTGGLMLPPYLNTEHAENEGVSFSENWSFAPPITLRSKNGKTAKIIGASPSYIYRRTTLVGDLKAGIYNNRMVASSVLKSNGIFKESRFTISSDTNQNGQSGFSLSLSLDTD</sequence>
<dbReference type="AlphaFoldDB" id="K6Y8T0"/>
<keyword evidence="3" id="KW-1185">Reference proteome</keyword>
<dbReference type="Proteomes" id="UP000006327">
    <property type="component" value="Unassembled WGS sequence"/>
</dbReference>
<dbReference type="eggNOG" id="ENOG5033GMM">
    <property type="taxonomic scope" value="Bacteria"/>
</dbReference>
<evidence type="ECO:0000313" key="3">
    <source>
        <dbReference type="Proteomes" id="UP000006327"/>
    </source>
</evidence>
<gene>
    <name evidence="2" type="ORF">GARC_3358</name>
</gene>
<dbReference type="InterPro" id="IPR007560">
    <property type="entry name" value="Restrct_endonuc_IV_Mrr"/>
</dbReference>
<evidence type="ECO:0000259" key="1">
    <source>
        <dbReference type="Pfam" id="PF04471"/>
    </source>
</evidence>
<dbReference type="GO" id="GO:0009307">
    <property type="term" value="P:DNA restriction-modification system"/>
    <property type="evidence" value="ECO:0007669"/>
    <property type="project" value="InterPro"/>
</dbReference>
<dbReference type="GO" id="GO:0004519">
    <property type="term" value="F:endonuclease activity"/>
    <property type="evidence" value="ECO:0007669"/>
    <property type="project" value="InterPro"/>
</dbReference>
<comment type="caution">
    <text evidence="2">The sequence shown here is derived from an EMBL/GenBank/DDBJ whole genome shotgun (WGS) entry which is preliminary data.</text>
</comment>
<reference evidence="2 3" key="1">
    <citation type="journal article" date="2017" name="Antonie Van Leeuwenhoek">
        <title>Rhizobium rhizosphaerae sp. nov., a novel species isolated from rice rhizosphere.</title>
        <authorList>
            <person name="Zhao J.J."/>
            <person name="Zhang J."/>
            <person name="Zhang R.J."/>
            <person name="Zhang C.W."/>
            <person name="Yin H.Q."/>
            <person name="Zhang X.X."/>
        </authorList>
    </citation>
    <scope>NUCLEOTIDE SEQUENCE [LARGE SCALE GENOMIC DNA]</scope>
    <source>
        <strain evidence="2 3">BSs20135</strain>
    </source>
</reference>
<accession>K6Y8T0</accession>
<organism evidence="2 3">
    <name type="scientific">Paraglaciecola arctica BSs20135</name>
    <dbReference type="NCBI Taxonomy" id="493475"/>
    <lineage>
        <taxon>Bacteria</taxon>
        <taxon>Pseudomonadati</taxon>
        <taxon>Pseudomonadota</taxon>
        <taxon>Gammaproteobacteria</taxon>
        <taxon>Alteromonadales</taxon>
        <taxon>Alteromonadaceae</taxon>
        <taxon>Paraglaciecola</taxon>
    </lineage>
</organism>
<dbReference type="InterPro" id="IPR011335">
    <property type="entry name" value="Restrct_endonuc-II-like"/>
</dbReference>
<proteinExistence type="predicted"/>
<dbReference type="EMBL" id="BAEO01000051">
    <property type="protein sequence ID" value="GAC20316.1"/>
    <property type="molecule type" value="Genomic_DNA"/>
</dbReference>
<dbReference type="GO" id="GO:0003677">
    <property type="term" value="F:DNA binding"/>
    <property type="evidence" value="ECO:0007669"/>
    <property type="project" value="InterPro"/>
</dbReference>
<dbReference type="Pfam" id="PF04471">
    <property type="entry name" value="Mrr_cat"/>
    <property type="match status" value="1"/>
</dbReference>
<feature type="domain" description="Restriction endonuclease type IV Mrr" evidence="1">
    <location>
        <begin position="38"/>
        <end position="115"/>
    </location>
</feature>
<dbReference type="STRING" id="493475.GARC_3358"/>
<name>K6Y8T0_9ALTE</name>
<dbReference type="SUPFAM" id="SSF52980">
    <property type="entry name" value="Restriction endonuclease-like"/>
    <property type="match status" value="1"/>
</dbReference>
<protein>
    <recommendedName>
        <fullName evidence="1">Restriction endonuclease type IV Mrr domain-containing protein</fullName>
    </recommendedName>
</protein>